<evidence type="ECO:0000256" key="12">
    <source>
        <dbReference type="ARBA" id="ARBA00042730"/>
    </source>
</evidence>
<accession>A0A0G3F8H3</accession>
<evidence type="ECO:0000313" key="13">
    <source>
        <dbReference type="EMBL" id="AKJ79139.1"/>
    </source>
</evidence>
<proteinExistence type="evidence at transcript level"/>
<dbReference type="GO" id="GO:0005615">
    <property type="term" value="C:extracellular space"/>
    <property type="evidence" value="ECO:0007669"/>
    <property type="project" value="UniProtKB-KW"/>
</dbReference>
<comment type="catalytic activity">
    <reaction evidence="7">
        <text>L-dopachrome = 5,6-dihydroxyindole-2-carboxylate</text>
        <dbReference type="Rhea" id="RHEA:13041"/>
        <dbReference type="ChEBI" id="CHEBI:16875"/>
        <dbReference type="ChEBI" id="CHEBI:57509"/>
        <dbReference type="EC" id="5.3.3.12"/>
    </reaction>
</comment>
<evidence type="ECO:0000256" key="9">
    <source>
        <dbReference type="ARBA" id="ARBA00039086"/>
    </source>
</evidence>
<dbReference type="EC" id="5.3.2.1" evidence="9"/>
<evidence type="ECO:0000256" key="6">
    <source>
        <dbReference type="ARBA" id="ARBA00036735"/>
    </source>
</evidence>
<dbReference type="GO" id="GO:0050178">
    <property type="term" value="F:phenylpyruvate tautomerase activity"/>
    <property type="evidence" value="ECO:0007669"/>
    <property type="project" value="UniProtKB-EC"/>
</dbReference>
<evidence type="ECO:0000256" key="4">
    <source>
        <dbReference type="ARBA" id="ARBA00022525"/>
    </source>
</evidence>
<dbReference type="AlphaFoldDB" id="A0A0G3F8H3"/>
<evidence type="ECO:0000256" key="3">
    <source>
        <dbReference type="ARBA" id="ARBA00022514"/>
    </source>
</evidence>
<organism evidence="13">
    <name type="scientific">Myzus persicae</name>
    <name type="common">Green peach aphid</name>
    <name type="synonym">Aphis persicae</name>
    <dbReference type="NCBI Taxonomy" id="13164"/>
    <lineage>
        <taxon>Eukaryota</taxon>
        <taxon>Metazoa</taxon>
        <taxon>Ecdysozoa</taxon>
        <taxon>Arthropoda</taxon>
        <taxon>Hexapoda</taxon>
        <taxon>Insecta</taxon>
        <taxon>Pterygota</taxon>
        <taxon>Neoptera</taxon>
        <taxon>Paraneoptera</taxon>
        <taxon>Hemiptera</taxon>
        <taxon>Sternorrhyncha</taxon>
        <taxon>Aphidomorpha</taxon>
        <taxon>Aphidoidea</taxon>
        <taxon>Aphididae</taxon>
        <taxon>Macrosiphini</taxon>
        <taxon>Myzus</taxon>
    </lineage>
</organism>
<dbReference type="EC" id="5.3.3.12" evidence="8"/>
<dbReference type="SUPFAM" id="SSF55331">
    <property type="entry name" value="Tautomerase/MIF"/>
    <property type="match status" value="1"/>
</dbReference>
<evidence type="ECO:0000256" key="5">
    <source>
        <dbReference type="ARBA" id="ARBA00023235"/>
    </source>
</evidence>
<protein>
    <recommendedName>
        <fullName evidence="12">L-dopachrome isomerase</fullName>
        <ecNumber evidence="9">5.3.2.1</ecNumber>
        <ecNumber evidence="8">5.3.3.12</ecNumber>
    </recommendedName>
    <alternativeName>
        <fullName evidence="10">L-dopachrome tautomerase</fullName>
    </alternativeName>
    <alternativeName>
        <fullName evidence="11">Phenylpyruvate tautomerase</fullName>
    </alternativeName>
</protein>
<keyword evidence="3" id="KW-0202">Cytokine</keyword>
<comment type="subcellular location">
    <subcellularLocation>
        <location evidence="1">Secreted</location>
    </subcellularLocation>
</comment>
<keyword evidence="5" id="KW-0413">Isomerase</keyword>
<evidence type="ECO:0000256" key="1">
    <source>
        <dbReference type="ARBA" id="ARBA00004613"/>
    </source>
</evidence>
<dbReference type="InterPro" id="IPR014347">
    <property type="entry name" value="Tautomerase/MIF_sf"/>
</dbReference>
<dbReference type="Gene3D" id="3.30.429.10">
    <property type="entry name" value="Macrophage Migration Inhibitory Factor"/>
    <property type="match status" value="1"/>
</dbReference>
<sequence length="119" mass="13300">MPTLSITTNLPKYRIPSTFLADVSTLVSQALQTPEQYIAVRVKAGQQMFWNNNESPCALGNITGTGNFGIEENKHYASIIYDFVEKQLGIPQDRFYLSFVEQKPSNVGVKGTTLQEIIQ</sequence>
<comment type="catalytic activity">
    <reaction evidence="6">
        <text>3-phenylpyruvate = enol-phenylpyruvate</text>
        <dbReference type="Rhea" id="RHEA:17097"/>
        <dbReference type="ChEBI" id="CHEBI:16815"/>
        <dbReference type="ChEBI" id="CHEBI:18005"/>
        <dbReference type="EC" id="5.3.2.1"/>
    </reaction>
</comment>
<name>A0A0G3F8H3_MYZPE</name>
<gene>
    <name evidence="13" type="primary">MIF3</name>
</gene>
<dbReference type="GO" id="GO:0004167">
    <property type="term" value="F:dopachrome isomerase activity"/>
    <property type="evidence" value="ECO:0007669"/>
    <property type="project" value="UniProtKB-EC"/>
</dbReference>
<dbReference type="EMBL" id="KR136352">
    <property type="protein sequence ID" value="AKJ79139.1"/>
    <property type="molecule type" value="mRNA"/>
</dbReference>
<dbReference type="PhylomeDB" id="A0A0G3F8H3"/>
<reference evidence="13" key="1">
    <citation type="submission" date="2015-04" db="EMBL/GenBank/DDBJ databases">
        <title>A secreted MIF cytokine enables aphid feeding by modulating plant immune responses.</title>
        <authorList>
            <person name="Naessens E."/>
            <person name="Dubreuil G."/>
            <person name="Giordanengo P."/>
            <person name="Baron O."/>
            <person name="Keller H."/>
            <person name="Coustau C."/>
        </authorList>
    </citation>
    <scope>NUCLEOTIDE SEQUENCE</scope>
</reference>
<dbReference type="OrthoDB" id="255819at2759"/>
<evidence type="ECO:0000256" key="11">
    <source>
        <dbReference type="ARBA" id="ARBA00041912"/>
    </source>
</evidence>
<evidence type="ECO:0000256" key="7">
    <source>
        <dbReference type="ARBA" id="ARBA00036823"/>
    </source>
</evidence>
<keyword evidence="4" id="KW-0964">Secreted</keyword>
<dbReference type="PANTHER" id="PTHR11954">
    <property type="entry name" value="D-DOPACHROME DECARBOXYLASE"/>
    <property type="match status" value="1"/>
</dbReference>
<evidence type="ECO:0000256" key="2">
    <source>
        <dbReference type="ARBA" id="ARBA00005851"/>
    </source>
</evidence>
<dbReference type="Pfam" id="PF01187">
    <property type="entry name" value="MIF"/>
    <property type="match status" value="1"/>
</dbReference>
<evidence type="ECO:0000256" key="10">
    <source>
        <dbReference type="ARBA" id="ARBA00041631"/>
    </source>
</evidence>
<dbReference type="InterPro" id="IPR001398">
    <property type="entry name" value="Macrophage_inhib_fac"/>
</dbReference>
<dbReference type="GO" id="GO:0005125">
    <property type="term" value="F:cytokine activity"/>
    <property type="evidence" value="ECO:0007669"/>
    <property type="project" value="UniProtKB-KW"/>
</dbReference>
<comment type="similarity">
    <text evidence="2">Belongs to the MIF family.</text>
</comment>
<dbReference type="PANTHER" id="PTHR11954:SF6">
    <property type="entry name" value="MACROPHAGE MIGRATION INHIBITORY FACTOR"/>
    <property type="match status" value="1"/>
</dbReference>
<dbReference type="SMR" id="A0A0G3F8H3"/>
<evidence type="ECO:0000256" key="8">
    <source>
        <dbReference type="ARBA" id="ARBA00038932"/>
    </source>
</evidence>